<protein>
    <submittedName>
        <fullName evidence="2">RHTO0S22e00474g1_1</fullName>
    </submittedName>
</protein>
<feature type="compositionally biased region" description="Basic and acidic residues" evidence="1">
    <location>
        <begin position="457"/>
        <end position="471"/>
    </location>
</feature>
<feature type="compositionally biased region" description="Basic and acidic residues" evidence="1">
    <location>
        <begin position="40"/>
        <end position="51"/>
    </location>
</feature>
<evidence type="ECO:0000313" key="2">
    <source>
        <dbReference type="EMBL" id="CDR48976.1"/>
    </source>
</evidence>
<organism evidence="2">
    <name type="scientific">Rhodotorula toruloides</name>
    <name type="common">Yeast</name>
    <name type="synonym">Rhodosporidium toruloides</name>
    <dbReference type="NCBI Taxonomy" id="5286"/>
    <lineage>
        <taxon>Eukaryota</taxon>
        <taxon>Fungi</taxon>
        <taxon>Dikarya</taxon>
        <taxon>Basidiomycota</taxon>
        <taxon>Pucciniomycotina</taxon>
        <taxon>Microbotryomycetes</taxon>
        <taxon>Sporidiobolales</taxon>
        <taxon>Sporidiobolaceae</taxon>
        <taxon>Rhodotorula</taxon>
    </lineage>
</organism>
<feature type="compositionally biased region" description="Polar residues" evidence="1">
    <location>
        <begin position="303"/>
        <end position="322"/>
    </location>
</feature>
<feature type="compositionally biased region" description="Polar residues" evidence="1">
    <location>
        <begin position="396"/>
        <end position="415"/>
    </location>
</feature>
<dbReference type="PANTHER" id="PTHR48125">
    <property type="entry name" value="LP07818P1"/>
    <property type="match status" value="1"/>
</dbReference>
<evidence type="ECO:0000256" key="1">
    <source>
        <dbReference type="SAM" id="MobiDB-lite"/>
    </source>
</evidence>
<proteinExistence type="predicted"/>
<dbReference type="EMBL" id="LK052957">
    <property type="protein sequence ID" value="CDR48976.1"/>
    <property type="molecule type" value="Genomic_DNA"/>
</dbReference>
<accession>A0A061BG90</accession>
<sequence>MSSTSEWTPSPSPPPQPAETSARPSSSPESSPPAPTSKSKPKEYRRGKWTDEESAEVLFIGDRYLKSTSKTSAGKVEDWEGLRDKFKTHAKNRSVAALRGKYLALVKKRAKDKEKAAEGKSPEHDEDIVIVEPKPAPFSPRSQSIIDHGTAAAVAYVTGNHADPFQLVPSPWTVAEDAALLATLATMPLGPVRWPAVHTMVQKTYEQAEQRQFLRTQQEVQVRWDSRWSKQAFWANVPRSLAAPINLITQQLGQGILQFLTTSDAAFARNIVESIGGAALTPVKPAVVPPQHSHTPAQAGPSHFTQQPASTSFRRPSVSLPSAPNVMAHMQGSAASPTPVGPARTPSSPLDDASTQVQRPVSTGTIPQQLSSPPASASHLTPGRAAPPFPYRPSPTLATSSISQPRSAPVSSSNEQGLSFMQAEDGEGLGYASPGSTVALGQAAAGATQAYEGGAGDVRRPEEEAGDEPARKRTRTA</sequence>
<feature type="region of interest" description="Disordered" evidence="1">
    <location>
        <begin position="286"/>
        <end position="415"/>
    </location>
</feature>
<dbReference type="PANTHER" id="PTHR48125:SF10">
    <property type="entry name" value="OS12G0136300 PROTEIN"/>
    <property type="match status" value="1"/>
</dbReference>
<feature type="compositionally biased region" description="Polar residues" evidence="1">
    <location>
        <begin position="345"/>
        <end position="370"/>
    </location>
</feature>
<gene>
    <name evidence="2" type="ORF">RHTO0S_22e00474g</name>
</gene>
<dbReference type="AlphaFoldDB" id="A0A061BG90"/>
<feature type="region of interest" description="Disordered" evidence="1">
    <location>
        <begin position="1"/>
        <end position="51"/>
    </location>
</feature>
<reference evidence="2" key="1">
    <citation type="journal article" date="2014" name="Genome Announc.">
        <title>Draft genome sequence of Rhodosporidium toruloides CECT1137, an oleaginous yeast of biotechnological interest.</title>
        <authorList>
            <person name="Morin N."/>
            <person name="Calcas X."/>
            <person name="Devillers H."/>
            <person name="Durrens P."/>
            <person name="Sherman D.J."/>
            <person name="Nicaud J.-M."/>
            <person name="Neuveglise C."/>
        </authorList>
    </citation>
    <scope>NUCLEOTIDE SEQUENCE</scope>
    <source>
        <strain evidence="2">CECT1137</strain>
    </source>
</reference>
<name>A0A061BG90_RHOTO</name>
<dbReference type="OrthoDB" id="10411491at2759"/>
<feature type="region of interest" description="Disordered" evidence="1">
    <location>
        <begin position="445"/>
        <end position="477"/>
    </location>
</feature>
<feature type="compositionally biased region" description="Low complexity" evidence="1">
    <location>
        <begin position="18"/>
        <end position="29"/>
    </location>
</feature>